<keyword evidence="1" id="KW-1133">Transmembrane helix</keyword>
<dbReference type="AlphaFoldDB" id="A0A2D0L218"/>
<keyword evidence="1" id="KW-0472">Membrane</keyword>
<accession>A0A2D0L218</accession>
<keyword evidence="3" id="KW-1185">Reference proteome</keyword>
<name>A0A2D0L218_9GAMM</name>
<feature type="transmembrane region" description="Helical" evidence="1">
    <location>
        <begin position="6"/>
        <end position="35"/>
    </location>
</feature>
<protein>
    <submittedName>
        <fullName evidence="2">Uncharacterized protein</fullName>
    </submittedName>
</protein>
<proteinExistence type="predicted"/>
<keyword evidence="1" id="KW-0812">Transmembrane</keyword>
<gene>
    <name evidence="2" type="ORF">Xkoz_03345</name>
</gene>
<dbReference type="EMBL" id="NJCX01000030">
    <property type="protein sequence ID" value="PHM69724.1"/>
    <property type="molecule type" value="Genomic_DNA"/>
</dbReference>
<evidence type="ECO:0000313" key="3">
    <source>
        <dbReference type="Proteomes" id="UP000221101"/>
    </source>
</evidence>
<evidence type="ECO:0000313" key="2">
    <source>
        <dbReference type="EMBL" id="PHM69724.1"/>
    </source>
</evidence>
<comment type="caution">
    <text evidence="2">The sequence shown here is derived from an EMBL/GenBank/DDBJ whole genome shotgun (WGS) entry which is preliminary data.</text>
</comment>
<reference evidence="2 3" key="1">
    <citation type="journal article" date="2017" name="Nat. Microbiol.">
        <title>Natural product diversity associated with the nematode symbionts Photorhabdus and Xenorhabdus.</title>
        <authorList>
            <person name="Tobias N.J."/>
            <person name="Wolff H."/>
            <person name="Djahanschiri B."/>
            <person name="Grundmann F."/>
            <person name="Kronenwerth M."/>
            <person name="Shi Y.M."/>
            <person name="Simonyi S."/>
            <person name="Grun P."/>
            <person name="Shapiro-Ilan D."/>
            <person name="Pidot S.J."/>
            <person name="Stinear T.P."/>
            <person name="Ebersberger I."/>
            <person name="Bode H.B."/>
        </authorList>
    </citation>
    <scope>NUCLEOTIDE SEQUENCE [LARGE SCALE GENOMIC DNA]</scope>
    <source>
        <strain evidence="2 3">DSM 17907</strain>
    </source>
</reference>
<sequence>MDIKIWAVIITLMKILIRVISVYYLTLVKFCFLVLSVRSFLHYGTPQLKIAKRVTNKINLSFLI</sequence>
<organism evidence="2 3">
    <name type="scientific">Xenorhabdus kozodoii</name>
    <dbReference type="NCBI Taxonomy" id="351676"/>
    <lineage>
        <taxon>Bacteria</taxon>
        <taxon>Pseudomonadati</taxon>
        <taxon>Pseudomonadota</taxon>
        <taxon>Gammaproteobacteria</taxon>
        <taxon>Enterobacterales</taxon>
        <taxon>Morganellaceae</taxon>
        <taxon>Xenorhabdus</taxon>
    </lineage>
</organism>
<evidence type="ECO:0000256" key="1">
    <source>
        <dbReference type="SAM" id="Phobius"/>
    </source>
</evidence>
<dbReference type="Proteomes" id="UP000221101">
    <property type="component" value="Unassembled WGS sequence"/>
</dbReference>